<reference evidence="1 2" key="1">
    <citation type="submission" date="2019-06" db="EMBL/GenBank/DDBJ databases">
        <title>Sequencing the genomes of 1000 actinobacteria strains.</title>
        <authorList>
            <person name="Klenk H.-P."/>
        </authorList>
    </citation>
    <scope>NUCLEOTIDE SEQUENCE [LARGE SCALE GENOMIC DNA]</scope>
    <source>
        <strain evidence="1 2">DSM 19560</strain>
    </source>
</reference>
<dbReference type="OrthoDB" id="4861076at2"/>
<dbReference type="Proteomes" id="UP000318297">
    <property type="component" value="Unassembled WGS sequence"/>
</dbReference>
<evidence type="ECO:0000313" key="1">
    <source>
        <dbReference type="EMBL" id="TWE12446.1"/>
    </source>
</evidence>
<proteinExistence type="predicted"/>
<dbReference type="EMBL" id="VIVQ01000001">
    <property type="protein sequence ID" value="TWE12446.1"/>
    <property type="molecule type" value="Genomic_DNA"/>
</dbReference>
<organism evidence="1 2">
    <name type="scientific">Rudaeicoccus suwonensis</name>
    <dbReference type="NCBI Taxonomy" id="657409"/>
    <lineage>
        <taxon>Bacteria</taxon>
        <taxon>Bacillati</taxon>
        <taxon>Actinomycetota</taxon>
        <taxon>Actinomycetes</taxon>
        <taxon>Micrococcales</taxon>
        <taxon>Dermacoccaceae</taxon>
        <taxon>Rudaeicoccus</taxon>
    </lineage>
</organism>
<accession>A0A561EA09</accession>
<gene>
    <name evidence="1" type="ORF">BKA23_1254</name>
</gene>
<dbReference type="AlphaFoldDB" id="A0A561EA09"/>
<keyword evidence="2" id="KW-1185">Reference proteome</keyword>
<comment type="caution">
    <text evidence="1">The sequence shown here is derived from an EMBL/GenBank/DDBJ whole genome shotgun (WGS) entry which is preliminary data.</text>
</comment>
<protein>
    <submittedName>
        <fullName evidence="1">Uncharacterized protein</fullName>
    </submittedName>
</protein>
<dbReference type="RefSeq" id="WP_145226471.1">
    <property type="nucleotide sequence ID" value="NZ_VIVQ01000001.1"/>
</dbReference>
<evidence type="ECO:0000313" key="2">
    <source>
        <dbReference type="Proteomes" id="UP000318297"/>
    </source>
</evidence>
<sequence length="207" mass="22112">MPSASAERRGVVLVHGDARTTTSWVRQGLVPSYVVPLAGWTAVVPGGDAQAVAPYDATLTVMANRPVPGRLRNALGFFEIDKRAVVVVHPRGWRALPRWLVWMPGRGVTKVPSLPVARPGDLTTAAGVVPGAAGQVREILADRGAAALDVLSDLMAALALPGGELLFGRLAQQAQDATLVEPDRKAVRRFARVTSEDNEIRTEMEQL</sequence>
<name>A0A561EA09_9MICO</name>